<sequence length="136" mass="15431">MECFLKANDLWDIINSQMPLAAADQKQHDKAMTYIILSLEDEQFINVAANEVWLKLRSVHVSVSACNIVQLSRKLYRASLQPGESVEQHVVNIQTLFVELEQCGMQIPESQKVLLVLNSLDVTWDIVSAVFECKPE</sequence>
<name>A0A2D4JYA1_9SAUR</name>
<dbReference type="EMBL" id="IACL01023706">
    <property type="protein sequence ID" value="LAB01425.1"/>
    <property type="molecule type" value="Transcribed_RNA"/>
</dbReference>
<reference evidence="1" key="1">
    <citation type="submission" date="2017-07" db="EMBL/GenBank/DDBJ databases">
        <authorList>
            <person name="Mikheyev A."/>
            <person name="Grau M."/>
        </authorList>
    </citation>
    <scope>NUCLEOTIDE SEQUENCE</scope>
    <source>
        <tissue evidence="1">Venom_gland</tissue>
    </source>
</reference>
<dbReference type="AlphaFoldDB" id="A0A2D4JYA1"/>
<accession>A0A2D4JYA1</accession>
<organism evidence="1">
    <name type="scientific">Micrurus paraensis</name>
    <dbReference type="NCBI Taxonomy" id="1970185"/>
    <lineage>
        <taxon>Eukaryota</taxon>
        <taxon>Metazoa</taxon>
        <taxon>Chordata</taxon>
        <taxon>Craniata</taxon>
        <taxon>Vertebrata</taxon>
        <taxon>Euteleostomi</taxon>
        <taxon>Lepidosauria</taxon>
        <taxon>Squamata</taxon>
        <taxon>Bifurcata</taxon>
        <taxon>Unidentata</taxon>
        <taxon>Episquamata</taxon>
        <taxon>Toxicofera</taxon>
        <taxon>Serpentes</taxon>
        <taxon>Colubroidea</taxon>
        <taxon>Elapidae</taxon>
        <taxon>Elapinae</taxon>
        <taxon>Micrurus</taxon>
    </lineage>
</organism>
<dbReference type="EMBL" id="IACL01023708">
    <property type="protein sequence ID" value="LAB01432.1"/>
    <property type="molecule type" value="Transcribed_RNA"/>
</dbReference>
<protein>
    <submittedName>
        <fullName evidence="1">Uncharacterized protein</fullName>
    </submittedName>
</protein>
<dbReference type="EMBL" id="IACL01023707">
    <property type="protein sequence ID" value="LAB01428.1"/>
    <property type="molecule type" value="Transcribed_RNA"/>
</dbReference>
<reference evidence="1" key="2">
    <citation type="submission" date="2017-11" db="EMBL/GenBank/DDBJ databases">
        <title>Coralsnake Venomics: Analyses of Venom Gland Transcriptomes and Proteomes of Six Brazilian Taxa.</title>
        <authorList>
            <person name="Aird S.D."/>
            <person name="Jorge da Silva N."/>
            <person name="Qiu L."/>
            <person name="Villar-Briones A."/>
            <person name="Aparecida-Saddi V."/>
            <person name="Campos-Telles M.P."/>
            <person name="Grau M."/>
            <person name="Mikheyev A.S."/>
        </authorList>
    </citation>
    <scope>NUCLEOTIDE SEQUENCE</scope>
    <source>
        <tissue evidence="1">Venom_gland</tissue>
    </source>
</reference>
<proteinExistence type="predicted"/>
<dbReference type="Pfam" id="PF14223">
    <property type="entry name" value="Retrotran_gag_2"/>
    <property type="match status" value="1"/>
</dbReference>
<evidence type="ECO:0000313" key="1">
    <source>
        <dbReference type="EMBL" id="LAB01432.1"/>
    </source>
</evidence>